<dbReference type="AlphaFoldDB" id="A0AAU8PCZ2"/>
<keyword evidence="1" id="KW-0812">Transmembrane</keyword>
<dbReference type="Proteomes" id="UP000009229">
    <property type="component" value="Chromosome"/>
</dbReference>
<gene>
    <name evidence="2" type="ordered locus">Desku_2445</name>
</gene>
<feature type="transmembrane region" description="Helical" evidence="1">
    <location>
        <begin position="6"/>
        <end position="29"/>
    </location>
</feature>
<name>A0AAU8PCZ2_DESK7</name>
<protein>
    <recommendedName>
        <fullName evidence="4">Type II secretion system protein GspF domain-containing protein</fullName>
    </recommendedName>
</protein>
<dbReference type="EMBL" id="CP002770">
    <property type="protein sequence ID" value="AEG15976.1"/>
    <property type="molecule type" value="Genomic_DNA"/>
</dbReference>
<dbReference type="RefSeq" id="WP_013823487.1">
    <property type="nucleotide sequence ID" value="NC_015573.1"/>
</dbReference>
<proteinExistence type="predicted"/>
<evidence type="ECO:0000313" key="2">
    <source>
        <dbReference type="EMBL" id="AEG15976.1"/>
    </source>
</evidence>
<reference evidence="3" key="1">
    <citation type="submission" date="2011-05" db="EMBL/GenBank/DDBJ databases">
        <title>Complete sequence of Desulfotomaculum kuznetsovii DSM 6115.</title>
        <authorList>
            <person name="Lucas S."/>
            <person name="Han J."/>
            <person name="Lapidus A."/>
            <person name="Cheng J.-F."/>
            <person name="Goodwin L."/>
            <person name="Pitluck S."/>
            <person name="Peters L."/>
            <person name="Mikhailova N."/>
            <person name="Lu M."/>
            <person name="Saunders E."/>
            <person name="Han C."/>
            <person name="Tapia R."/>
            <person name="Land M."/>
            <person name="Hauser L."/>
            <person name="Kyrpides N."/>
            <person name="Ivanova N."/>
            <person name="Pagani I."/>
            <person name="Nazina T."/>
            <person name="Ivanova A."/>
            <person name="Parshina S."/>
            <person name="Kuever J."/>
            <person name="Muyzer G."/>
            <person name="Plugge C."/>
            <person name="Stams A."/>
            <person name="Woyke T."/>
        </authorList>
    </citation>
    <scope>NUCLEOTIDE SEQUENCE [LARGE SCALE GENOMIC DNA]</scope>
    <source>
        <strain evidence="3">DSM 6115 / VKM B-1805 / 17</strain>
    </source>
</reference>
<dbReference type="KEGG" id="dku:Desku_2445"/>
<keyword evidence="1" id="KW-0472">Membrane</keyword>
<evidence type="ECO:0000256" key="1">
    <source>
        <dbReference type="SAM" id="Phobius"/>
    </source>
</evidence>
<accession>A0AAU8PCZ2</accession>
<keyword evidence="1" id="KW-1133">Transmembrane helix</keyword>
<organism evidence="2 3">
    <name type="scientific">Desulfofundulus kuznetsovii (strain DSM 6115 / VKM B-1805 / 17)</name>
    <name type="common">Desulfotomaculum kuznetsovii</name>
    <dbReference type="NCBI Taxonomy" id="760568"/>
    <lineage>
        <taxon>Bacteria</taxon>
        <taxon>Bacillati</taxon>
        <taxon>Bacillota</taxon>
        <taxon>Clostridia</taxon>
        <taxon>Eubacteriales</taxon>
        <taxon>Peptococcaceae</taxon>
        <taxon>Desulfofundulus</taxon>
    </lineage>
</organism>
<keyword evidence="3" id="KW-1185">Reference proteome</keyword>
<feature type="transmembrane region" description="Helical" evidence="1">
    <location>
        <begin position="228"/>
        <end position="247"/>
    </location>
</feature>
<evidence type="ECO:0008006" key="4">
    <source>
        <dbReference type="Google" id="ProtNLM"/>
    </source>
</evidence>
<sequence length="257" mass="28057">MITGLVILAAAGLGLAAGAWVLMALKLLFPADRRVRLKEIKGNSRPGRPRDPRSTRETAAVLAGMVGMLLLGWGSRPQVLVFLVAVGGAVGLLITRMLGKFKEGGERASTIRELTVFFEAVELYLRAGCNLPQAMRASALLTPRLRKAVSDCLACWPAGSKRALEVLRRNLGPEAEILVSLLGQVDRVGLKNLEGVMQREAYNLERLRQLAEEVNIVKRPLYFTLYRALPLAAVVGLIVGPLLYRVAGVLREAIFFF</sequence>
<evidence type="ECO:0000313" key="3">
    <source>
        <dbReference type="Proteomes" id="UP000009229"/>
    </source>
</evidence>
<feature type="transmembrane region" description="Helical" evidence="1">
    <location>
        <begin position="80"/>
        <end position="99"/>
    </location>
</feature>